<evidence type="ECO:0000313" key="8">
    <source>
        <dbReference type="EMBL" id="QVY58224.1"/>
    </source>
</evidence>
<keyword evidence="5" id="KW-0687">Ribonucleoprotein</keyword>
<evidence type="ECO:0000256" key="6">
    <source>
        <dbReference type="ARBA" id="ARBA00035287"/>
    </source>
</evidence>
<evidence type="ECO:0000256" key="1">
    <source>
        <dbReference type="ARBA" id="ARBA00006700"/>
    </source>
</evidence>
<sequence>MDKAQKHRLLNLLKRPIITDKSTKLLEENQYSFAVDRKADKATIKQAIEYVFDVKVEKINTCNIPTKKKRIGRFIGTKTQYKKAIIKLHNQDSINLFPEN</sequence>
<keyword evidence="2" id="KW-0699">rRNA-binding</keyword>
<evidence type="ECO:0000256" key="2">
    <source>
        <dbReference type="ARBA" id="ARBA00022730"/>
    </source>
</evidence>
<keyword evidence="3" id="KW-0694">RNA-binding</keyword>
<evidence type="ECO:0000256" key="5">
    <source>
        <dbReference type="ARBA" id="ARBA00023274"/>
    </source>
</evidence>
<keyword evidence="8" id="KW-0934">Plastid</keyword>
<reference evidence="8" key="1">
    <citation type="submission" date="2019-07" db="EMBL/GenBank/DDBJ databases">
        <authorList>
            <person name="Zhang J."/>
            <person name="Liu T."/>
        </authorList>
    </citation>
    <scope>NUCLEOTIDE SEQUENCE</scope>
</reference>
<dbReference type="GO" id="GO:0003735">
    <property type="term" value="F:structural constituent of ribosome"/>
    <property type="evidence" value="ECO:0007669"/>
    <property type="project" value="InterPro"/>
</dbReference>
<proteinExistence type="inferred from homology"/>
<evidence type="ECO:0000256" key="7">
    <source>
        <dbReference type="ARBA" id="ARBA00035366"/>
    </source>
</evidence>
<geneLocation type="plastid" evidence="8"/>
<evidence type="ECO:0000256" key="4">
    <source>
        <dbReference type="ARBA" id="ARBA00022980"/>
    </source>
</evidence>
<dbReference type="EMBL" id="MN240357">
    <property type="protein sequence ID" value="QVY58224.1"/>
    <property type="molecule type" value="Genomic_DNA"/>
</dbReference>
<dbReference type="AlphaFoldDB" id="A0A8E7PGI4"/>
<dbReference type="FunFam" id="3.30.70.330:FF:000001">
    <property type="entry name" value="50S ribosomal protein L23"/>
    <property type="match status" value="1"/>
</dbReference>
<keyword evidence="4 8" id="KW-0689">Ribosomal protein</keyword>
<dbReference type="GO" id="GO:0006412">
    <property type="term" value="P:translation"/>
    <property type="evidence" value="ECO:0007669"/>
    <property type="project" value="InterPro"/>
</dbReference>
<gene>
    <name evidence="8" type="primary">rpl23</name>
</gene>
<dbReference type="InterPro" id="IPR013025">
    <property type="entry name" value="Ribosomal_uL23-like"/>
</dbReference>
<accession>A0A8E7PGI4</accession>
<protein>
    <recommendedName>
        <fullName evidence="6">Large ribosomal subunit protein uL23c</fullName>
    </recommendedName>
    <alternativeName>
        <fullName evidence="7">50S ribosomal protein L23, chloroplastic</fullName>
    </alternativeName>
</protein>
<dbReference type="PANTHER" id="PTHR11620">
    <property type="entry name" value="60S RIBOSOMAL PROTEIN L23A"/>
    <property type="match status" value="1"/>
</dbReference>
<dbReference type="NCBIfam" id="NF004368">
    <property type="entry name" value="PRK05738.3-4"/>
    <property type="match status" value="1"/>
</dbReference>
<name>A0A8E7PGI4_9FLOR</name>
<reference evidence="8" key="2">
    <citation type="journal article" date="2021" name="Genomics">
        <title>Comparative analysis of mitochondrial genomes of Nirvanini and Evacanthini (Hemiptera: Cicadellidae) reveals an explicit evolutionary relationship.</title>
        <authorList>
            <person name="Du Y."/>
            <person name="Liang Z."/>
            <person name="Dietrich C.H."/>
            <person name="Dai W."/>
        </authorList>
    </citation>
    <scope>NUCLEOTIDE SEQUENCE</scope>
</reference>
<evidence type="ECO:0000256" key="3">
    <source>
        <dbReference type="ARBA" id="ARBA00022884"/>
    </source>
</evidence>
<comment type="similarity">
    <text evidence="1">Belongs to the universal ribosomal protein uL23 family.</text>
</comment>
<dbReference type="GO" id="GO:1990904">
    <property type="term" value="C:ribonucleoprotein complex"/>
    <property type="evidence" value="ECO:0007669"/>
    <property type="project" value="UniProtKB-KW"/>
</dbReference>
<dbReference type="Pfam" id="PF00276">
    <property type="entry name" value="Ribosomal_L23"/>
    <property type="match status" value="1"/>
</dbReference>
<dbReference type="GO" id="GO:0005840">
    <property type="term" value="C:ribosome"/>
    <property type="evidence" value="ECO:0007669"/>
    <property type="project" value="UniProtKB-KW"/>
</dbReference>
<dbReference type="NCBIfam" id="NF004363">
    <property type="entry name" value="PRK05738.2-4"/>
    <property type="match status" value="1"/>
</dbReference>
<organism evidence="8">
    <name type="scientific">Eucheuma denticulatum</name>
    <dbReference type="NCBI Taxonomy" id="305493"/>
    <lineage>
        <taxon>Eukaryota</taxon>
        <taxon>Rhodophyta</taxon>
        <taxon>Florideophyceae</taxon>
        <taxon>Rhodymeniophycidae</taxon>
        <taxon>Gigartinales</taxon>
        <taxon>Solieriaceae</taxon>
        <taxon>Eucheuma</taxon>
    </lineage>
</organism>
<dbReference type="HAMAP" id="MF_01369_B">
    <property type="entry name" value="Ribosomal_uL23_B"/>
    <property type="match status" value="1"/>
</dbReference>
<dbReference type="GO" id="GO:0019843">
    <property type="term" value="F:rRNA binding"/>
    <property type="evidence" value="ECO:0007669"/>
    <property type="project" value="UniProtKB-KW"/>
</dbReference>